<dbReference type="GO" id="GO:0032259">
    <property type="term" value="P:methylation"/>
    <property type="evidence" value="ECO:0007669"/>
    <property type="project" value="UniProtKB-KW"/>
</dbReference>
<keyword evidence="1" id="KW-0489">Methyltransferase</keyword>
<dbReference type="PANTHER" id="PTHR11006">
    <property type="entry name" value="PROTEIN ARGININE N-METHYLTRANSFERASE"/>
    <property type="match status" value="1"/>
</dbReference>
<dbReference type="Gene3D" id="2.70.160.11">
    <property type="entry name" value="Hnrnp arginine n-methyltransferase1"/>
    <property type="match status" value="1"/>
</dbReference>
<dbReference type="GeneID" id="117568354"/>
<feature type="domain" description="Methyltransferase" evidence="4">
    <location>
        <begin position="63"/>
        <end position="158"/>
    </location>
</feature>
<dbReference type="Pfam" id="PF22528">
    <property type="entry name" value="PRMT_C"/>
    <property type="match status" value="1"/>
</dbReference>
<dbReference type="RefSeq" id="XP_034104844.1">
    <property type="nucleotide sequence ID" value="XM_034248953.2"/>
</dbReference>
<evidence type="ECO:0000259" key="4">
    <source>
        <dbReference type="Pfam" id="PF13649"/>
    </source>
</evidence>
<dbReference type="GO" id="GO:0005634">
    <property type="term" value="C:nucleus"/>
    <property type="evidence" value="ECO:0007669"/>
    <property type="project" value="TreeGrafter"/>
</dbReference>
<sequence length="346" mass="39491">MASMTAETTEGQRMQQTELDEISPEVYLRFLQRHEGVLRDETTMLGFKAAIEANAELFRGATVLELGCGSALLSMWLARQGAARVYAVESSDVCQVARQLVQHNRLDHVIDVLHGPLQQLQLPPIDVIVSKWMGACLMYSSTLEDVLYARDKWLKPNGCIFPDIANLYMTAVEQPRHPLDLIISPRQYWKRFAGSLNLSLAWQIALHTPVVRVVDANHVLCQRQLLQRFDLLTLQPDELSFKVPFKLRTLRQALAKHLLLYFDYRFPDSTIVSTSPSAAVTQWKQTLFPIDDHLPLCPGDVLCGQFEVRRCARHLDFDISWSCHNKLVNVKTHTQIYRMQGEPDPI</sequence>
<dbReference type="PANTHER" id="PTHR11006:SF122">
    <property type="entry name" value="ARGININE METHYLTRANSFERASE 8"/>
    <property type="match status" value="1"/>
</dbReference>
<name>A0A6P8WR86_DROAB</name>
<evidence type="ECO:0000256" key="2">
    <source>
        <dbReference type="ARBA" id="ARBA00022679"/>
    </source>
</evidence>
<accession>A0A6P8WR86</accession>
<dbReference type="CDD" id="cd02440">
    <property type="entry name" value="AdoMet_MTases"/>
    <property type="match status" value="1"/>
</dbReference>
<gene>
    <name evidence="7" type="primary">LOC117568354</name>
</gene>
<dbReference type="InterPro" id="IPR025799">
    <property type="entry name" value="Arg_MeTrfase"/>
</dbReference>
<dbReference type="Proteomes" id="UP000515160">
    <property type="component" value="Chromosome 3"/>
</dbReference>
<keyword evidence="6" id="KW-1185">Reference proteome</keyword>
<dbReference type="OrthoDB" id="7852941at2759"/>
<keyword evidence="3" id="KW-0949">S-adenosyl-L-methionine</keyword>
<evidence type="ECO:0000256" key="3">
    <source>
        <dbReference type="ARBA" id="ARBA00022691"/>
    </source>
</evidence>
<proteinExistence type="predicted"/>
<feature type="domain" description="Protein arginine N-methyltransferase" evidence="5">
    <location>
        <begin position="164"/>
        <end position="324"/>
    </location>
</feature>
<dbReference type="AlphaFoldDB" id="A0A6P8WR86"/>
<dbReference type="SUPFAM" id="SSF53335">
    <property type="entry name" value="S-adenosyl-L-methionine-dependent methyltransferases"/>
    <property type="match status" value="1"/>
</dbReference>
<keyword evidence="2" id="KW-0808">Transferase</keyword>
<dbReference type="GO" id="GO:0035241">
    <property type="term" value="F:protein-arginine omega-N monomethyltransferase activity"/>
    <property type="evidence" value="ECO:0007669"/>
    <property type="project" value="TreeGrafter"/>
</dbReference>
<evidence type="ECO:0000313" key="7">
    <source>
        <dbReference type="RefSeq" id="XP_034104844.1"/>
    </source>
</evidence>
<dbReference type="GO" id="GO:0042054">
    <property type="term" value="F:histone methyltransferase activity"/>
    <property type="evidence" value="ECO:0007669"/>
    <property type="project" value="TreeGrafter"/>
</dbReference>
<reference evidence="7" key="1">
    <citation type="submission" date="2025-08" db="UniProtKB">
        <authorList>
            <consortium name="RefSeq"/>
        </authorList>
    </citation>
    <scope>IDENTIFICATION</scope>
    <source>
        <strain evidence="7">15112-1751.03</strain>
        <tissue evidence="7">Whole Adult</tissue>
    </source>
</reference>
<dbReference type="Pfam" id="PF13649">
    <property type="entry name" value="Methyltransf_25"/>
    <property type="match status" value="1"/>
</dbReference>
<dbReference type="InterPro" id="IPR041698">
    <property type="entry name" value="Methyltransf_25"/>
</dbReference>
<protein>
    <submittedName>
        <fullName evidence="7">Protein arginine N-methyltransferase 1-like</fullName>
    </submittedName>
</protein>
<organism evidence="6 7">
    <name type="scientific">Drosophila albomicans</name>
    <name type="common">Fruit fly</name>
    <dbReference type="NCBI Taxonomy" id="7291"/>
    <lineage>
        <taxon>Eukaryota</taxon>
        <taxon>Metazoa</taxon>
        <taxon>Ecdysozoa</taxon>
        <taxon>Arthropoda</taxon>
        <taxon>Hexapoda</taxon>
        <taxon>Insecta</taxon>
        <taxon>Pterygota</taxon>
        <taxon>Neoptera</taxon>
        <taxon>Endopterygota</taxon>
        <taxon>Diptera</taxon>
        <taxon>Brachycera</taxon>
        <taxon>Muscomorpha</taxon>
        <taxon>Ephydroidea</taxon>
        <taxon>Drosophilidae</taxon>
        <taxon>Drosophila</taxon>
    </lineage>
</organism>
<evidence type="ECO:0000313" key="6">
    <source>
        <dbReference type="Proteomes" id="UP000515160"/>
    </source>
</evidence>
<dbReference type="InterPro" id="IPR055135">
    <property type="entry name" value="PRMT_dom"/>
</dbReference>
<dbReference type="Gene3D" id="3.40.50.150">
    <property type="entry name" value="Vaccinia Virus protein VP39"/>
    <property type="match status" value="1"/>
</dbReference>
<dbReference type="GO" id="GO:0035242">
    <property type="term" value="F:protein-arginine omega-N asymmetric methyltransferase activity"/>
    <property type="evidence" value="ECO:0007669"/>
    <property type="project" value="TreeGrafter"/>
</dbReference>
<evidence type="ECO:0000256" key="1">
    <source>
        <dbReference type="ARBA" id="ARBA00022603"/>
    </source>
</evidence>
<evidence type="ECO:0000259" key="5">
    <source>
        <dbReference type="Pfam" id="PF22528"/>
    </source>
</evidence>
<dbReference type="InterPro" id="IPR029063">
    <property type="entry name" value="SAM-dependent_MTases_sf"/>
</dbReference>
<dbReference type="PROSITE" id="PS51678">
    <property type="entry name" value="SAM_MT_PRMT"/>
    <property type="match status" value="1"/>
</dbReference>